<keyword evidence="5" id="KW-1185">Reference proteome</keyword>
<sequence length="180" mass="18885">MSDTQDPRSPGFDIRAVNQTVIAEYRATGGALEKTLPGSRLVLLTTTGRRSGREHTTPLGYVTDGTSDAAAAEDQAGGENQAGGTAQTGGNGQAGRPGRIIVFASNMAAPGHPDWYRNLTANPKVTVELGTGRFAAQASTATGAERERLYQALVETMPGIRGHQEQVEREIPVVVLAELG</sequence>
<protein>
    <submittedName>
        <fullName evidence="4">Nitroreductase family deazaflavin-dependent oxidoreductase</fullName>
    </submittedName>
</protein>
<dbReference type="NCBIfam" id="TIGR00026">
    <property type="entry name" value="hi_GC_TIGR00026"/>
    <property type="match status" value="1"/>
</dbReference>
<feature type="compositionally biased region" description="Gly residues" evidence="3">
    <location>
        <begin position="86"/>
        <end position="95"/>
    </location>
</feature>
<feature type="region of interest" description="Disordered" evidence="3">
    <location>
        <begin position="73"/>
        <end position="96"/>
    </location>
</feature>
<comment type="catalytic activity">
    <reaction evidence="2">
        <text>oxidized coenzyme F420-(gamma-L-Glu)(n) + a quinol + H(+) = reduced coenzyme F420-(gamma-L-Glu)(n) + a quinone</text>
        <dbReference type="Rhea" id="RHEA:39663"/>
        <dbReference type="Rhea" id="RHEA-COMP:12939"/>
        <dbReference type="Rhea" id="RHEA-COMP:14378"/>
        <dbReference type="ChEBI" id="CHEBI:15378"/>
        <dbReference type="ChEBI" id="CHEBI:24646"/>
        <dbReference type="ChEBI" id="CHEBI:132124"/>
        <dbReference type="ChEBI" id="CHEBI:133980"/>
        <dbReference type="ChEBI" id="CHEBI:139511"/>
    </reaction>
</comment>
<evidence type="ECO:0000256" key="2">
    <source>
        <dbReference type="ARBA" id="ARBA00049106"/>
    </source>
</evidence>
<comment type="similarity">
    <text evidence="1">Belongs to the F420H(2)-dependent quinone reductase family.</text>
</comment>
<proteinExistence type="inferred from homology"/>
<dbReference type="PANTHER" id="PTHR39428:SF3">
    <property type="entry name" value="DEAZAFLAVIN-DEPENDENT NITROREDUCTASE"/>
    <property type="match status" value="1"/>
</dbReference>
<dbReference type="InterPro" id="IPR012349">
    <property type="entry name" value="Split_barrel_FMN-bd"/>
</dbReference>
<dbReference type="Proteomes" id="UP000305282">
    <property type="component" value="Unassembled WGS sequence"/>
</dbReference>
<evidence type="ECO:0000256" key="1">
    <source>
        <dbReference type="ARBA" id="ARBA00008710"/>
    </source>
</evidence>
<dbReference type="GO" id="GO:0070967">
    <property type="term" value="F:coenzyme F420 binding"/>
    <property type="evidence" value="ECO:0007669"/>
    <property type="project" value="TreeGrafter"/>
</dbReference>
<dbReference type="AlphaFoldDB" id="A0A4S5EHA5"/>
<dbReference type="GO" id="GO:0016491">
    <property type="term" value="F:oxidoreductase activity"/>
    <property type="evidence" value="ECO:0007669"/>
    <property type="project" value="InterPro"/>
</dbReference>
<reference evidence="4 5" key="1">
    <citation type="submission" date="2019-04" db="EMBL/GenBank/DDBJ databases">
        <title>Draft genome sequences for three unisolated Alnus-infective Frankia Sp+ strains, AgTrS, AiOr and AvVan, the first sequenced Frankia strains able to sporulate in-planta.</title>
        <authorList>
            <person name="Bethencourt L."/>
            <person name="Vautrin F."/>
            <person name="Taib N."/>
            <person name="Dubost A."/>
            <person name="Castro-Garcia L."/>
            <person name="Imbaud O."/>
            <person name="Abrouk D."/>
            <person name="Fournier P."/>
            <person name="Briolay J."/>
            <person name="Nguyen A."/>
            <person name="Normand P."/>
            <person name="Fernandez M.P."/>
            <person name="Brochier-Armanet C."/>
            <person name="Herrera-Belaroussi A."/>
        </authorList>
    </citation>
    <scope>NUCLEOTIDE SEQUENCE [LARGE SCALE GENOMIC DNA]</scope>
    <source>
        <strain evidence="4 5">AvVan</strain>
    </source>
</reference>
<organism evidence="4 5">
    <name type="scientific">Candidatus Frankia alpina</name>
    <dbReference type="NCBI Taxonomy" id="2699483"/>
    <lineage>
        <taxon>Bacteria</taxon>
        <taxon>Bacillati</taxon>
        <taxon>Actinomycetota</taxon>
        <taxon>Actinomycetes</taxon>
        <taxon>Frankiales</taxon>
        <taxon>Frankiaceae</taxon>
        <taxon>Frankia</taxon>
    </lineage>
</organism>
<feature type="compositionally biased region" description="Low complexity" evidence="3">
    <location>
        <begin position="73"/>
        <end position="85"/>
    </location>
</feature>
<dbReference type="PANTHER" id="PTHR39428">
    <property type="entry name" value="F420H(2)-DEPENDENT QUINONE REDUCTASE RV1261C"/>
    <property type="match status" value="1"/>
</dbReference>
<gene>
    <name evidence="4" type="ORF">E7Y31_15470</name>
</gene>
<dbReference type="RefSeq" id="WP_136448736.1">
    <property type="nucleotide sequence ID" value="NZ_CADCWT010000014.1"/>
</dbReference>
<dbReference type="Gene3D" id="2.30.110.10">
    <property type="entry name" value="Electron Transport, Fmn-binding Protein, Chain A"/>
    <property type="match status" value="1"/>
</dbReference>
<name>A0A4S5EHA5_9ACTN</name>
<dbReference type="GO" id="GO:0005886">
    <property type="term" value="C:plasma membrane"/>
    <property type="evidence" value="ECO:0007669"/>
    <property type="project" value="TreeGrafter"/>
</dbReference>
<dbReference type="OrthoDB" id="8225825at2"/>
<evidence type="ECO:0000313" key="4">
    <source>
        <dbReference type="EMBL" id="THJ71150.1"/>
    </source>
</evidence>
<dbReference type="InterPro" id="IPR004378">
    <property type="entry name" value="F420H2_quin_Rdtase"/>
</dbReference>
<dbReference type="Pfam" id="PF04075">
    <property type="entry name" value="F420H2_quin_red"/>
    <property type="match status" value="2"/>
</dbReference>
<dbReference type="EMBL" id="SSXH01000409">
    <property type="protein sequence ID" value="THJ71150.1"/>
    <property type="molecule type" value="Genomic_DNA"/>
</dbReference>
<evidence type="ECO:0000313" key="5">
    <source>
        <dbReference type="Proteomes" id="UP000305282"/>
    </source>
</evidence>
<comment type="caution">
    <text evidence="4">The sequence shown here is derived from an EMBL/GenBank/DDBJ whole genome shotgun (WGS) entry which is preliminary data.</text>
</comment>
<accession>A0A4S5EHA5</accession>
<evidence type="ECO:0000256" key="3">
    <source>
        <dbReference type="SAM" id="MobiDB-lite"/>
    </source>
</evidence>